<keyword evidence="3" id="KW-1185">Reference proteome</keyword>
<keyword evidence="1" id="KW-0472">Membrane</keyword>
<gene>
    <name evidence="2" type="ORF">JTJ32_22300</name>
</gene>
<keyword evidence="1" id="KW-0812">Transmembrane</keyword>
<dbReference type="EMBL" id="JAFFZW010000010">
    <property type="protein sequence ID" value="MBP0948061.1"/>
    <property type="molecule type" value="Genomic_DNA"/>
</dbReference>
<feature type="transmembrane region" description="Helical" evidence="1">
    <location>
        <begin position="32"/>
        <end position="54"/>
    </location>
</feature>
<sequence length="101" mass="10684">MKEVVKFFVLLMAVCITAVGASIVLPPPDGAVFAYTILLSGIAVALIICSDLSTGRINNVGDIMRAIESRTSTRLTMAAYVLGCSMVACATVLIYRISGPW</sequence>
<organism evidence="2 3">
    <name type="scientific">Pseudomonas alliivorans</name>
    <dbReference type="NCBI Taxonomy" id="2810613"/>
    <lineage>
        <taxon>Bacteria</taxon>
        <taxon>Pseudomonadati</taxon>
        <taxon>Pseudomonadota</taxon>
        <taxon>Gammaproteobacteria</taxon>
        <taxon>Pseudomonadales</taxon>
        <taxon>Pseudomonadaceae</taxon>
        <taxon>Pseudomonas</taxon>
    </lineage>
</organism>
<proteinExistence type="predicted"/>
<accession>A0ABS4CCR4</accession>
<reference evidence="2 3" key="1">
    <citation type="journal article" date="2022" name="Syst. Appl. Microbiol.">
        <title>Pseudomonas alliivorans sp. nov., a plant-pathogenic bacterium isolated from onion foliage in Georgia, USA.</title>
        <authorList>
            <person name="Zhao M."/>
            <person name="Tyson C."/>
            <person name="Chen H.C."/>
            <person name="Paudel S."/>
            <person name="Gitaitis R."/>
            <person name="Kvitko B."/>
            <person name="Dutta B."/>
        </authorList>
    </citation>
    <scope>NUCLEOTIDE SEQUENCE [LARGE SCALE GENOMIC DNA]</scope>
    <source>
        <strain evidence="2 3">20GA0068</strain>
    </source>
</reference>
<dbReference type="RefSeq" id="WP_099229233.1">
    <property type="nucleotide sequence ID" value="NZ_JAFFZU010000016.1"/>
</dbReference>
<feature type="transmembrane region" description="Helical" evidence="1">
    <location>
        <begin position="7"/>
        <end position="26"/>
    </location>
</feature>
<name>A0ABS4CCR4_9PSED</name>
<protein>
    <submittedName>
        <fullName evidence="2">Uncharacterized protein</fullName>
    </submittedName>
</protein>
<comment type="caution">
    <text evidence="2">The sequence shown here is derived from an EMBL/GenBank/DDBJ whole genome shotgun (WGS) entry which is preliminary data.</text>
</comment>
<evidence type="ECO:0000313" key="3">
    <source>
        <dbReference type="Proteomes" id="UP000673197"/>
    </source>
</evidence>
<evidence type="ECO:0000256" key="1">
    <source>
        <dbReference type="SAM" id="Phobius"/>
    </source>
</evidence>
<dbReference type="Proteomes" id="UP000673197">
    <property type="component" value="Unassembled WGS sequence"/>
</dbReference>
<evidence type="ECO:0000313" key="2">
    <source>
        <dbReference type="EMBL" id="MBP0948061.1"/>
    </source>
</evidence>
<feature type="transmembrane region" description="Helical" evidence="1">
    <location>
        <begin position="75"/>
        <end position="97"/>
    </location>
</feature>
<keyword evidence="1" id="KW-1133">Transmembrane helix</keyword>